<keyword evidence="4" id="KW-1003">Cell membrane</keyword>
<dbReference type="Gene3D" id="3.40.50.300">
    <property type="entry name" value="P-loop containing nucleotide triphosphate hydrolases"/>
    <property type="match status" value="1"/>
</dbReference>
<dbReference type="SMART" id="SM00382">
    <property type="entry name" value="AAA"/>
    <property type="match status" value="1"/>
</dbReference>
<dbReference type="GO" id="GO:0005524">
    <property type="term" value="F:ATP binding"/>
    <property type="evidence" value="ECO:0007669"/>
    <property type="project" value="UniProtKB-KW"/>
</dbReference>
<keyword evidence="6 9" id="KW-0067">ATP-binding</keyword>
<dbReference type="InterPro" id="IPR050388">
    <property type="entry name" value="ABC_Ni/Peptide_Import"/>
</dbReference>
<dbReference type="GO" id="GO:0015833">
    <property type="term" value="P:peptide transport"/>
    <property type="evidence" value="ECO:0007669"/>
    <property type="project" value="InterPro"/>
</dbReference>
<proteinExistence type="inferred from homology"/>
<dbReference type="NCBIfam" id="TIGR01727">
    <property type="entry name" value="oligo_HPY"/>
    <property type="match status" value="1"/>
</dbReference>
<dbReference type="PANTHER" id="PTHR43297:SF2">
    <property type="entry name" value="DIPEPTIDE TRANSPORT ATP-BINDING PROTEIN DPPD"/>
    <property type="match status" value="1"/>
</dbReference>
<dbReference type="InterPro" id="IPR013563">
    <property type="entry name" value="Oligopep_ABC_C"/>
</dbReference>
<evidence type="ECO:0000256" key="2">
    <source>
        <dbReference type="ARBA" id="ARBA00005417"/>
    </source>
</evidence>
<comment type="similarity">
    <text evidence="2">Belongs to the ABC transporter superfamily.</text>
</comment>
<comment type="caution">
    <text evidence="9">The sequence shown here is derived from an EMBL/GenBank/DDBJ whole genome shotgun (WGS) entry which is preliminary data.</text>
</comment>
<evidence type="ECO:0000256" key="1">
    <source>
        <dbReference type="ARBA" id="ARBA00004202"/>
    </source>
</evidence>
<dbReference type="InterPro" id="IPR003439">
    <property type="entry name" value="ABC_transporter-like_ATP-bd"/>
</dbReference>
<dbReference type="SUPFAM" id="SSF52540">
    <property type="entry name" value="P-loop containing nucleoside triphosphate hydrolases"/>
    <property type="match status" value="1"/>
</dbReference>
<dbReference type="PANTHER" id="PTHR43297">
    <property type="entry name" value="OLIGOPEPTIDE TRANSPORT ATP-BINDING PROTEIN APPD"/>
    <property type="match status" value="1"/>
</dbReference>
<dbReference type="InterPro" id="IPR017871">
    <property type="entry name" value="ABC_transporter-like_CS"/>
</dbReference>
<evidence type="ECO:0000256" key="6">
    <source>
        <dbReference type="ARBA" id="ARBA00022840"/>
    </source>
</evidence>
<keyword evidence="7" id="KW-0472">Membrane</keyword>
<dbReference type="InterPro" id="IPR027417">
    <property type="entry name" value="P-loop_NTPase"/>
</dbReference>
<dbReference type="CDD" id="cd03257">
    <property type="entry name" value="ABC_NikE_OppD_transporters"/>
    <property type="match status" value="1"/>
</dbReference>
<evidence type="ECO:0000256" key="3">
    <source>
        <dbReference type="ARBA" id="ARBA00022448"/>
    </source>
</evidence>
<evidence type="ECO:0000256" key="5">
    <source>
        <dbReference type="ARBA" id="ARBA00022741"/>
    </source>
</evidence>
<dbReference type="RefSeq" id="WP_138405529.1">
    <property type="nucleotide sequence ID" value="NZ_VBSP01000070.1"/>
</dbReference>
<keyword evidence="3" id="KW-0813">Transport</keyword>
<evidence type="ECO:0000313" key="9">
    <source>
        <dbReference type="EMBL" id="TLQ38636.1"/>
    </source>
</evidence>
<name>A0A5R9DRV5_9LACT</name>
<dbReference type="Proteomes" id="UP000306420">
    <property type="component" value="Unassembled WGS sequence"/>
</dbReference>
<organism evidence="9 10">
    <name type="scientific">Ruoffia tabacinasalis</name>
    <dbReference type="NCBI Taxonomy" id="87458"/>
    <lineage>
        <taxon>Bacteria</taxon>
        <taxon>Bacillati</taxon>
        <taxon>Bacillota</taxon>
        <taxon>Bacilli</taxon>
        <taxon>Lactobacillales</taxon>
        <taxon>Aerococcaceae</taxon>
        <taxon>Ruoffia</taxon>
    </lineage>
</organism>
<accession>A0A5R9DRV5</accession>
<evidence type="ECO:0000256" key="7">
    <source>
        <dbReference type="ARBA" id="ARBA00023136"/>
    </source>
</evidence>
<dbReference type="OrthoDB" id="9802264at2"/>
<comment type="subcellular location">
    <subcellularLocation>
        <location evidence="1">Cell membrane</location>
        <topology evidence="1">Peripheral membrane protein</topology>
    </subcellularLocation>
</comment>
<dbReference type="PROSITE" id="PS50893">
    <property type="entry name" value="ABC_TRANSPORTER_2"/>
    <property type="match status" value="1"/>
</dbReference>
<evidence type="ECO:0000259" key="8">
    <source>
        <dbReference type="PROSITE" id="PS50893"/>
    </source>
</evidence>
<sequence>MTENLLEVKDLHISFKTYAGKVHAVRGVNFELKKGETLAIVGESGSGKSVTSNAIMRLVPQPPGIYDQGEIIFDGKNILKLSEDEVAQIRGNDIAMIFQDPMTALNPTIKIGHQITEVFNIHRKDISKAEAKKRAIELLTLVGIPYPEERFEQYPHEFSGGMRQRVVIAIALAAEPKLLIADEPTTALDVTIQAQILELMKEIQQTTDTAIIFITHDLGVVANVADKVAVMYAGQIVEYGSANEIYYNPKHPYTWGLLGSMPDLDSNNEEDLYTIPGAPPNLIDPPKGDAFAPRNRFALAIDYEQEPPLFKVNDEHYVKSWLMHEDAPHIPVPEIIQNRIDRYTSQTKGDA</sequence>
<gene>
    <name evidence="9" type="ORF">FEZ33_11580</name>
</gene>
<evidence type="ECO:0000256" key="4">
    <source>
        <dbReference type="ARBA" id="ARBA00022475"/>
    </source>
</evidence>
<reference evidence="9 10" key="1">
    <citation type="submission" date="2019-05" db="EMBL/GenBank/DDBJ databases">
        <title>The metagenome of a microbial culture collection derived from dairy environment covers the genomic content of the human microbiome.</title>
        <authorList>
            <person name="Roder T."/>
            <person name="Wuthrich D."/>
            <person name="Sattari Z."/>
            <person name="Von Ah U."/>
            <person name="Bar C."/>
            <person name="Ronchi F."/>
            <person name="Macpherson A.J."/>
            <person name="Ganal-Vonarburg S.C."/>
            <person name="Bruggmann R."/>
            <person name="Vergeres G."/>
        </authorList>
    </citation>
    <scope>NUCLEOTIDE SEQUENCE [LARGE SCALE GENOMIC DNA]</scope>
    <source>
        <strain evidence="9 10">FAM 24227</strain>
    </source>
</reference>
<protein>
    <submittedName>
        <fullName evidence="9">ABC transporter ATP-binding protein</fullName>
    </submittedName>
</protein>
<dbReference type="Pfam" id="PF08352">
    <property type="entry name" value="oligo_HPY"/>
    <property type="match status" value="1"/>
</dbReference>
<dbReference type="PROSITE" id="PS00211">
    <property type="entry name" value="ABC_TRANSPORTER_1"/>
    <property type="match status" value="1"/>
</dbReference>
<dbReference type="InterPro" id="IPR003593">
    <property type="entry name" value="AAA+_ATPase"/>
</dbReference>
<keyword evidence="5" id="KW-0547">Nucleotide-binding</keyword>
<dbReference type="FunFam" id="3.40.50.300:FF:000016">
    <property type="entry name" value="Oligopeptide ABC transporter ATP-binding component"/>
    <property type="match status" value="1"/>
</dbReference>
<dbReference type="GO" id="GO:0016887">
    <property type="term" value="F:ATP hydrolysis activity"/>
    <property type="evidence" value="ECO:0007669"/>
    <property type="project" value="InterPro"/>
</dbReference>
<feature type="domain" description="ABC transporter" evidence="8">
    <location>
        <begin position="6"/>
        <end position="258"/>
    </location>
</feature>
<dbReference type="AlphaFoldDB" id="A0A5R9DRV5"/>
<dbReference type="EMBL" id="VBSP01000070">
    <property type="protein sequence ID" value="TLQ38636.1"/>
    <property type="molecule type" value="Genomic_DNA"/>
</dbReference>
<evidence type="ECO:0000313" key="10">
    <source>
        <dbReference type="Proteomes" id="UP000306420"/>
    </source>
</evidence>
<dbReference type="Pfam" id="PF00005">
    <property type="entry name" value="ABC_tran"/>
    <property type="match status" value="1"/>
</dbReference>
<dbReference type="GO" id="GO:0005886">
    <property type="term" value="C:plasma membrane"/>
    <property type="evidence" value="ECO:0007669"/>
    <property type="project" value="UniProtKB-SubCell"/>
</dbReference>